<evidence type="ECO:0000313" key="3">
    <source>
        <dbReference type="EMBL" id="BFO16930.1"/>
    </source>
</evidence>
<feature type="region of interest" description="Disordered" evidence="1">
    <location>
        <begin position="137"/>
        <end position="166"/>
    </location>
</feature>
<accession>A0AAT9HI28</accession>
<dbReference type="Pfam" id="PF13340">
    <property type="entry name" value="DUF4096"/>
    <property type="match status" value="1"/>
</dbReference>
<reference evidence="3" key="2">
    <citation type="submission" date="2024-07" db="EMBL/GenBank/DDBJ databases">
        <title>Streptomyces haneummycinica sp. nov., a new antibiotic-producing actinobacterium isolated from marine sediment.</title>
        <authorList>
            <person name="Uemura M."/>
            <person name="Hamada M."/>
            <person name="Hirano S."/>
            <person name="Kobayashi K."/>
            <person name="Ohshiro T."/>
            <person name="Kobayashi T."/>
            <person name="Terahara T."/>
        </authorList>
    </citation>
    <scope>NUCLEOTIDE SEQUENCE</scope>
    <source>
        <strain evidence="3">KM77-8</strain>
    </source>
</reference>
<reference evidence="3" key="1">
    <citation type="submission" date="2024-06" db="EMBL/GenBank/DDBJ databases">
        <authorList>
            <consortium name="consrtm"/>
            <person name="Uemura M."/>
            <person name="Terahara T."/>
        </authorList>
    </citation>
    <scope>NUCLEOTIDE SEQUENCE</scope>
    <source>
        <strain evidence="3">KM77-8</strain>
    </source>
</reference>
<dbReference type="InterPro" id="IPR025161">
    <property type="entry name" value="IS402-like_dom"/>
</dbReference>
<organism evidence="3">
    <name type="scientific">Streptomyces haneummycinicus</name>
    <dbReference type="NCBI Taxonomy" id="3074435"/>
    <lineage>
        <taxon>Bacteria</taxon>
        <taxon>Bacillati</taxon>
        <taxon>Actinomycetota</taxon>
        <taxon>Actinomycetes</taxon>
        <taxon>Kitasatosporales</taxon>
        <taxon>Streptomycetaceae</taxon>
        <taxon>Streptomyces</taxon>
    </lineage>
</organism>
<evidence type="ECO:0000256" key="1">
    <source>
        <dbReference type="SAM" id="MobiDB-lite"/>
    </source>
</evidence>
<feature type="domain" description="Insertion element IS402-like" evidence="2">
    <location>
        <begin position="36"/>
        <end position="103"/>
    </location>
</feature>
<proteinExistence type="predicted"/>
<dbReference type="EMBL" id="AP035768">
    <property type="protein sequence ID" value="BFO16930.1"/>
    <property type="molecule type" value="Genomic_DNA"/>
</dbReference>
<name>A0AAT9HI28_9ACTN</name>
<dbReference type="AlphaFoldDB" id="A0AAT9HI28"/>
<gene>
    <name evidence="3" type="ORF">SHKM778_33180</name>
</gene>
<evidence type="ECO:0000259" key="2">
    <source>
        <dbReference type="Pfam" id="PF13340"/>
    </source>
</evidence>
<protein>
    <recommendedName>
        <fullName evidence="2">Insertion element IS402-like domain-containing protein</fullName>
    </recommendedName>
</protein>
<sequence>MMGLQAEVVRCAPRRKGVACAIREWFIHERQDVPVLTDEAWERIKPLMGGSRSVIDRRTVVQALLDKAVSGDRFKELAPEYGIDWKALQTQAHRWLKTGIWAEAMTLLKDMKAVPAWQPDPVEILVSLKPLAIESIVGDREPDGSTPARPRRTRSVHRSPGGPRPG</sequence>